<comment type="caution">
    <text evidence="4">The sequence shown here is derived from an EMBL/GenBank/DDBJ whole genome shotgun (WGS) entry which is preliminary data.</text>
</comment>
<dbReference type="GO" id="GO:0009055">
    <property type="term" value="F:electron transfer activity"/>
    <property type="evidence" value="ECO:0007669"/>
    <property type="project" value="InterPro"/>
</dbReference>
<keyword evidence="5" id="KW-1185">Reference proteome</keyword>
<dbReference type="InterPro" id="IPR000923">
    <property type="entry name" value="BlueCu_1"/>
</dbReference>
<gene>
    <name evidence="4" type="ORF">GJR99_00310</name>
</gene>
<dbReference type="SUPFAM" id="SSF49503">
    <property type="entry name" value="Cupredoxins"/>
    <property type="match status" value="1"/>
</dbReference>
<dbReference type="GO" id="GO:0005507">
    <property type="term" value="F:copper ion binding"/>
    <property type="evidence" value="ECO:0007669"/>
    <property type="project" value="InterPro"/>
</dbReference>
<organism evidence="4 5">
    <name type="scientific">Haloferax marinum</name>
    <dbReference type="NCBI Taxonomy" id="2666143"/>
    <lineage>
        <taxon>Archaea</taxon>
        <taxon>Methanobacteriati</taxon>
        <taxon>Methanobacteriota</taxon>
        <taxon>Stenosarchaea group</taxon>
        <taxon>Halobacteria</taxon>
        <taxon>Halobacteriales</taxon>
        <taxon>Haloferacaceae</taxon>
        <taxon>Haloferax</taxon>
    </lineage>
</organism>
<keyword evidence="1" id="KW-0479">Metal-binding</keyword>
<accession>A0A6A8G4F5</accession>
<dbReference type="InterPro" id="IPR008972">
    <property type="entry name" value="Cupredoxin"/>
</dbReference>
<evidence type="ECO:0000259" key="3">
    <source>
        <dbReference type="Pfam" id="PF00127"/>
    </source>
</evidence>
<dbReference type="PROSITE" id="PS51318">
    <property type="entry name" value="TAT"/>
    <property type="match status" value="1"/>
</dbReference>
<feature type="domain" description="Blue (type 1) copper" evidence="3">
    <location>
        <begin position="108"/>
        <end position="187"/>
    </location>
</feature>
<keyword evidence="2" id="KW-0186">Copper</keyword>
<dbReference type="AlphaFoldDB" id="A0A6A8G4F5"/>
<evidence type="ECO:0000256" key="1">
    <source>
        <dbReference type="ARBA" id="ARBA00022723"/>
    </source>
</evidence>
<dbReference type="Gene3D" id="2.60.40.420">
    <property type="entry name" value="Cupredoxins - blue copper proteins"/>
    <property type="match status" value="1"/>
</dbReference>
<dbReference type="Pfam" id="PF00127">
    <property type="entry name" value="Copper-bind"/>
    <property type="match status" value="1"/>
</dbReference>
<evidence type="ECO:0000313" key="5">
    <source>
        <dbReference type="Proteomes" id="UP000443423"/>
    </source>
</evidence>
<protein>
    <recommendedName>
        <fullName evidence="3">Blue (type 1) copper domain-containing protein</fullName>
    </recommendedName>
</protein>
<dbReference type="Proteomes" id="UP000443423">
    <property type="component" value="Unassembled WGS sequence"/>
</dbReference>
<reference evidence="4 5" key="1">
    <citation type="submission" date="2019-11" db="EMBL/GenBank/DDBJ databases">
        <title>Whole genome sequence of Haloferax sp. MBLA0078.</title>
        <authorList>
            <person name="Seo M.-J."/>
            <person name="Cho E.-S."/>
        </authorList>
    </citation>
    <scope>NUCLEOTIDE SEQUENCE [LARGE SCALE GENOMIC DNA]</scope>
    <source>
        <strain evidence="4 5">MBLA0078</strain>
    </source>
</reference>
<dbReference type="EMBL" id="WKJQ01000001">
    <property type="protein sequence ID" value="MRW95016.1"/>
    <property type="molecule type" value="Genomic_DNA"/>
</dbReference>
<sequence>MSITPFHTYHTRDMTTPEITRRGALRLTGGLLALGAMSGTATARDHHYGNGNGVGAFLNAKAQFKDSPIWTSGVANMKRQDVVEVDVGVLTPLDLPEGFAPPDVDVEGPFKFGPEAILVSAGTTVKWVWTGNPFELVDPNNPWAHDVVSLEMVNGAPLFQSPFQGTGTYEYTFDEPGTYLYYCTPHGYPYEDDSGFELNLIGMRGAVIVTRR</sequence>
<evidence type="ECO:0000313" key="4">
    <source>
        <dbReference type="EMBL" id="MRW95016.1"/>
    </source>
</evidence>
<name>A0A6A8G4F5_9EURY</name>
<dbReference type="InterPro" id="IPR006311">
    <property type="entry name" value="TAT_signal"/>
</dbReference>
<proteinExistence type="predicted"/>
<evidence type="ECO:0000256" key="2">
    <source>
        <dbReference type="ARBA" id="ARBA00023008"/>
    </source>
</evidence>